<proteinExistence type="predicted"/>
<organism evidence="2 3">
    <name type="scientific">Lithohypha guttulata</name>
    <dbReference type="NCBI Taxonomy" id="1690604"/>
    <lineage>
        <taxon>Eukaryota</taxon>
        <taxon>Fungi</taxon>
        <taxon>Dikarya</taxon>
        <taxon>Ascomycota</taxon>
        <taxon>Pezizomycotina</taxon>
        <taxon>Eurotiomycetes</taxon>
        <taxon>Chaetothyriomycetidae</taxon>
        <taxon>Chaetothyriales</taxon>
        <taxon>Trichomeriaceae</taxon>
        <taxon>Lithohypha</taxon>
    </lineage>
</organism>
<comment type="caution">
    <text evidence="2">The sequence shown here is derived from an EMBL/GenBank/DDBJ whole genome shotgun (WGS) entry which is preliminary data.</text>
</comment>
<gene>
    <name evidence="2" type="ORF">LTR05_006651</name>
</gene>
<evidence type="ECO:0000313" key="3">
    <source>
        <dbReference type="Proteomes" id="UP001309876"/>
    </source>
</evidence>
<keyword evidence="3" id="KW-1185">Reference proteome</keyword>
<dbReference type="AlphaFoldDB" id="A0AAN7SVK7"/>
<reference evidence="2 3" key="1">
    <citation type="submission" date="2023-08" db="EMBL/GenBank/DDBJ databases">
        <title>Black Yeasts Isolated from many extreme environments.</title>
        <authorList>
            <person name="Coleine C."/>
            <person name="Stajich J.E."/>
            <person name="Selbmann L."/>
        </authorList>
    </citation>
    <scope>NUCLEOTIDE SEQUENCE [LARGE SCALE GENOMIC DNA]</scope>
    <source>
        <strain evidence="2 3">CCFEE 5910</strain>
    </source>
</reference>
<name>A0AAN7SVK7_9EURO</name>
<dbReference type="Proteomes" id="UP001309876">
    <property type="component" value="Unassembled WGS sequence"/>
</dbReference>
<keyword evidence="1" id="KW-0175">Coiled coil</keyword>
<accession>A0AAN7SVK7</accession>
<feature type="coiled-coil region" evidence="1">
    <location>
        <begin position="149"/>
        <end position="190"/>
    </location>
</feature>
<evidence type="ECO:0000256" key="1">
    <source>
        <dbReference type="SAM" id="Coils"/>
    </source>
</evidence>
<sequence>MVILLKYFKNIEIPGRADTLLVSSLITAIEAVIYASLIVCPRSAAIRTFTRIFQQSETRKSSHAKIDVISSKHIPQTYNDLLDVIFVPAFFLSTPFLFPTNRRFPSLGGYTTTRSQGQNHDITGFVQPVDAPPAQYLSWIPISLGQQDNTELKSQIQTLRTESQSLREMVNNLRKEANETKIKLSVAESRIEEYGKKNQSVLTITERPILNSPLLKALEVISIKDQIVYIGSCVEESLPSSAIDGQCGIDEARLAHIQGKHMYRYGYRRGFTSVKELLIYITKNCYGLDVDLD</sequence>
<protein>
    <submittedName>
        <fullName evidence="2">Uncharacterized protein</fullName>
    </submittedName>
</protein>
<dbReference type="EMBL" id="JAVRRJ010000007">
    <property type="protein sequence ID" value="KAK5082771.1"/>
    <property type="molecule type" value="Genomic_DNA"/>
</dbReference>
<evidence type="ECO:0000313" key="2">
    <source>
        <dbReference type="EMBL" id="KAK5082771.1"/>
    </source>
</evidence>